<dbReference type="GO" id="GO:0030574">
    <property type="term" value="P:collagen catabolic process"/>
    <property type="evidence" value="ECO:0007669"/>
    <property type="project" value="TreeGrafter"/>
</dbReference>
<proteinExistence type="predicted"/>
<dbReference type="GO" id="GO:0004222">
    <property type="term" value="F:metalloendopeptidase activity"/>
    <property type="evidence" value="ECO:0007669"/>
    <property type="project" value="InterPro"/>
</dbReference>
<dbReference type="InterPro" id="IPR006026">
    <property type="entry name" value="Peptidase_Metallo"/>
</dbReference>
<dbReference type="AlphaFoldDB" id="A0A8B8R274"/>
<feature type="active site" evidence="5">
    <location>
        <position position="154"/>
    </location>
</feature>
<feature type="binding site" evidence="6">
    <location>
        <position position="111"/>
    </location>
    <ligand>
        <name>Ca(2+)</name>
        <dbReference type="ChEBI" id="CHEBI:29108"/>
        <label>3</label>
    </ligand>
</feature>
<dbReference type="PRINTS" id="PR00138">
    <property type="entry name" value="MATRIXIN"/>
</dbReference>
<keyword evidence="2 6" id="KW-0479">Metal-binding</keyword>
<dbReference type="SUPFAM" id="SSF55486">
    <property type="entry name" value="Metalloproteases ('zincins'), catalytic domain"/>
    <property type="match status" value="1"/>
</dbReference>
<keyword evidence="3" id="KW-0378">Hydrolase</keyword>
<dbReference type="Pfam" id="PF00413">
    <property type="entry name" value="Peptidase_M10"/>
    <property type="match status" value="1"/>
</dbReference>
<evidence type="ECO:0000256" key="4">
    <source>
        <dbReference type="ARBA" id="ARBA00022833"/>
    </source>
</evidence>
<feature type="domain" description="Peptidase metallopeptidase" evidence="7">
    <location>
        <begin position="38"/>
        <end position="198"/>
    </location>
</feature>
<reference evidence="9" key="1">
    <citation type="submission" date="2025-08" db="UniProtKB">
        <authorList>
            <consortium name="RefSeq"/>
        </authorList>
    </citation>
    <scope>IDENTIFICATION</scope>
    <source>
        <tissue evidence="9">Leaf</tissue>
    </source>
</reference>
<feature type="binding site" evidence="6">
    <location>
        <position position="134"/>
    </location>
    <ligand>
        <name>Ca(2+)</name>
        <dbReference type="ChEBI" id="CHEBI:29108"/>
        <label>3</label>
    </ligand>
</feature>
<name>A0A8B8R274_9MYRT</name>
<evidence type="ECO:0000256" key="2">
    <source>
        <dbReference type="ARBA" id="ARBA00022723"/>
    </source>
</evidence>
<sequence>MSAPRCGVADLVHPRRTESNATKHSKLHVVARYNFFPDMPKWPPSRTHLNYAFGPIPGAIPLEELRGVCSRAFQTWADVTSFTFSETPSGESTDIVIGFYSGDHGDGHPFDGPGTVLAHSFAPTDGRFHYDADEQWSTAPSSTQSDLESVALHEIGHLLGLAHTPDENAVMYAIMMPGALKRDLRQDDIDGIRALYAGQ</sequence>
<feature type="binding site" evidence="6">
    <location>
        <position position="157"/>
    </location>
    <ligand>
        <name>Zn(2+)</name>
        <dbReference type="ChEBI" id="CHEBI:29105"/>
        <label>2</label>
        <note>catalytic</note>
    </ligand>
</feature>
<dbReference type="PANTHER" id="PTHR10201:SF268">
    <property type="entry name" value="PEPTIDASE METALLOPEPTIDASE DOMAIN-CONTAINING PROTEIN"/>
    <property type="match status" value="1"/>
</dbReference>
<feature type="binding site" evidence="6">
    <location>
        <position position="112"/>
    </location>
    <ligand>
        <name>Ca(2+)</name>
        <dbReference type="ChEBI" id="CHEBI:29108"/>
        <label>3</label>
    </ligand>
</feature>
<dbReference type="CDD" id="cd04278">
    <property type="entry name" value="ZnMc_MMP"/>
    <property type="match status" value="1"/>
</dbReference>
<feature type="binding site" evidence="6">
    <location>
        <position position="104"/>
    </location>
    <ligand>
        <name>Zn(2+)</name>
        <dbReference type="ChEBI" id="CHEBI:29105"/>
        <label>1</label>
    </ligand>
</feature>
<dbReference type="GO" id="GO:0006508">
    <property type="term" value="P:proteolysis"/>
    <property type="evidence" value="ECO:0007669"/>
    <property type="project" value="UniProtKB-KW"/>
</dbReference>
<gene>
    <name evidence="9" type="primary">LOC115757486</name>
</gene>
<dbReference type="GO" id="GO:0031012">
    <property type="term" value="C:extracellular matrix"/>
    <property type="evidence" value="ECO:0007669"/>
    <property type="project" value="InterPro"/>
</dbReference>
<feature type="binding site" evidence="6">
    <location>
        <position position="131"/>
    </location>
    <ligand>
        <name>Ca(2+)</name>
        <dbReference type="ChEBI" id="CHEBI:29108"/>
        <label>3</label>
    </ligand>
</feature>
<dbReference type="InterPro" id="IPR021190">
    <property type="entry name" value="Pept_M10A"/>
</dbReference>
<organism evidence="8 9">
    <name type="scientific">Rhodamnia argentea</name>
    <dbReference type="NCBI Taxonomy" id="178133"/>
    <lineage>
        <taxon>Eukaryota</taxon>
        <taxon>Viridiplantae</taxon>
        <taxon>Streptophyta</taxon>
        <taxon>Embryophyta</taxon>
        <taxon>Tracheophyta</taxon>
        <taxon>Spermatophyta</taxon>
        <taxon>Magnoliopsida</taxon>
        <taxon>eudicotyledons</taxon>
        <taxon>Gunneridae</taxon>
        <taxon>Pentapetalae</taxon>
        <taxon>rosids</taxon>
        <taxon>malvids</taxon>
        <taxon>Myrtales</taxon>
        <taxon>Myrtaceae</taxon>
        <taxon>Myrtoideae</taxon>
        <taxon>Myrteae</taxon>
        <taxon>Australasian group</taxon>
        <taxon>Rhodamnia</taxon>
    </lineage>
</organism>
<dbReference type="InterPro" id="IPR024079">
    <property type="entry name" value="MetalloPept_cat_dom_sf"/>
</dbReference>
<feature type="binding site" evidence="6">
    <location>
        <position position="153"/>
    </location>
    <ligand>
        <name>Zn(2+)</name>
        <dbReference type="ChEBI" id="CHEBI:29105"/>
        <label>2</label>
        <note>catalytic</note>
    </ligand>
</feature>
<dbReference type="PANTHER" id="PTHR10201">
    <property type="entry name" value="MATRIX METALLOPROTEINASE"/>
    <property type="match status" value="1"/>
</dbReference>
<feature type="binding site" evidence="6">
    <location>
        <position position="129"/>
    </location>
    <ligand>
        <name>Zn(2+)</name>
        <dbReference type="ChEBI" id="CHEBI:29105"/>
        <label>1</label>
    </ligand>
</feature>
<dbReference type="GeneID" id="115757486"/>
<dbReference type="GO" id="GO:0005886">
    <property type="term" value="C:plasma membrane"/>
    <property type="evidence" value="ECO:0007669"/>
    <property type="project" value="UniProtKB-SubCell"/>
</dbReference>
<dbReference type="InterPro" id="IPR033739">
    <property type="entry name" value="M10A_MMP"/>
</dbReference>
<feature type="binding site" evidence="6">
    <location>
        <position position="171"/>
    </location>
    <ligand>
        <name>Zn(2+)</name>
        <dbReference type="ChEBI" id="CHEBI:29105"/>
        <label>2</label>
        <note>catalytic</note>
    </ligand>
</feature>
<protein>
    <submittedName>
        <fullName evidence="9">Metalloendoproteinase 1-like</fullName>
    </submittedName>
</protein>
<evidence type="ECO:0000313" key="8">
    <source>
        <dbReference type="Proteomes" id="UP000827889"/>
    </source>
</evidence>
<dbReference type="KEGG" id="rarg:115757486"/>
<keyword evidence="6" id="KW-0106">Calcium</keyword>
<dbReference type="GO" id="GO:0098552">
    <property type="term" value="C:side of membrane"/>
    <property type="evidence" value="ECO:0007669"/>
    <property type="project" value="UniProtKB-KW"/>
</dbReference>
<feature type="binding site" evidence="6">
    <location>
        <position position="106"/>
    </location>
    <ligand>
        <name>Zn(2+)</name>
        <dbReference type="ChEBI" id="CHEBI:29105"/>
        <label>1</label>
    </ligand>
</feature>
<accession>A0A8B8R274</accession>
<dbReference type="GO" id="GO:0008270">
    <property type="term" value="F:zinc ion binding"/>
    <property type="evidence" value="ECO:0007669"/>
    <property type="project" value="InterPro"/>
</dbReference>
<feature type="binding site" evidence="6">
    <location>
        <position position="94"/>
    </location>
    <ligand>
        <name>Ca(2+)</name>
        <dbReference type="ChEBI" id="CHEBI:29108"/>
        <label>2</label>
    </ligand>
</feature>
<dbReference type="SMART" id="SM00235">
    <property type="entry name" value="ZnMc"/>
    <property type="match status" value="1"/>
</dbReference>
<comment type="cofactor">
    <cofactor evidence="6">
        <name>Ca(2+)</name>
        <dbReference type="ChEBI" id="CHEBI:29108"/>
    </cofactor>
    <text evidence="6">Can bind about 5 Ca(2+) ions per subunit.</text>
</comment>
<comment type="cofactor">
    <cofactor evidence="6">
        <name>Zn(2+)</name>
        <dbReference type="ChEBI" id="CHEBI:29105"/>
    </cofactor>
    <text evidence="6">Binds 2 Zn(2+) ions per subunit.</text>
</comment>
<dbReference type="RefSeq" id="XP_030553584.2">
    <property type="nucleotide sequence ID" value="XM_030697724.2"/>
</dbReference>
<feature type="binding site" evidence="6">
    <location>
        <position position="119"/>
    </location>
    <ligand>
        <name>Zn(2+)</name>
        <dbReference type="ChEBI" id="CHEBI:29105"/>
        <label>1</label>
    </ligand>
</feature>
<dbReference type="GO" id="GO:0030198">
    <property type="term" value="P:extracellular matrix organization"/>
    <property type="evidence" value="ECO:0007669"/>
    <property type="project" value="TreeGrafter"/>
</dbReference>
<evidence type="ECO:0000313" key="9">
    <source>
        <dbReference type="RefSeq" id="XP_030553584.2"/>
    </source>
</evidence>
<keyword evidence="4 6" id="KW-0862">Zinc</keyword>
<feature type="binding site" evidence="6">
    <location>
        <position position="134"/>
    </location>
    <ligand>
        <name>Ca(2+)</name>
        <dbReference type="ChEBI" id="CHEBI:29108"/>
        <label>1</label>
    </ligand>
</feature>
<dbReference type="Gene3D" id="3.40.390.10">
    <property type="entry name" value="Collagenase (Catalytic Domain)"/>
    <property type="match status" value="1"/>
</dbReference>
<evidence type="ECO:0000256" key="5">
    <source>
        <dbReference type="PIRSR" id="PIRSR621190-1"/>
    </source>
</evidence>
<dbReference type="Proteomes" id="UP000827889">
    <property type="component" value="Chromosome 11"/>
</dbReference>
<keyword evidence="1" id="KW-0645">Protease</keyword>
<evidence type="ECO:0000256" key="3">
    <source>
        <dbReference type="ARBA" id="ARBA00022801"/>
    </source>
</evidence>
<evidence type="ECO:0000259" key="7">
    <source>
        <dbReference type="SMART" id="SM00235"/>
    </source>
</evidence>
<dbReference type="InterPro" id="IPR001818">
    <property type="entry name" value="Pept_M10_metallopeptidase"/>
</dbReference>
<evidence type="ECO:0000256" key="1">
    <source>
        <dbReference type="ARBA" id="ARBA00022670"/>
    </source>
</evidence>
<evidence type="ECO:0000256" key="6">
    <source>
        <dbReference type="PIRSR" id="PIRSR621190-2"/>
    </source>
</evidence>
<feature type="binding site" evidence="6">
    <location>
        <position position="163"/>
    </location>
    <ligand>
        <name>Zn(2+)</name>
        <dbReference type="ChEBI" id="CHEBI:29105"/>
        <label>2</label>
        <note>catalytic</note>
    </ligand>
</feature>
<keyword evidence="8" id="KW-1185">Reference proteome</keyword>